<evidence type="ECO:0000313" key="2">
    <source>
        <dbReference type="Proteomes" id="UP001165986"/>
    </source>
</evidence>
<dbReference type="Proteomes" id="UP001165986">
    <property type="component" value="Unassembled WGS sequence"/>
</dbReference>
<protein>
    <submittedName>
        <fullName evidence="1">Uncharacterized protein</fullName>
    </submittedName>
</protein>
<comment type="caution">
    <text evidence="1">The sequence shown here is derived from an EMBL/GenBank/DDBJ whole genome shotgun (WGS) entry which is preliminary data.</text>
</comment>
<dbReference type="AlphaFoldDB" id="A0AA40T0T9"/>
<organism evidence="1 2">
    <name type="scientific">Komarekiella delphini-convector SJRDD-AB1</name>
    <dbReference type="NCBI Taxonomy" id="2593771"/>
    <lineage>
        <taxon>Bacteria</taxon>
        <taxon>Bacillati</taxon>
        <taxon>Cyanobacteriota</taxon>
        <taxon>Cyanophyceae</taxon>
        <taxon>Nostocales</taxon>
        <taxon>Nostocaceae</taxon>
        <taxon>Komarekiella</taxon>
        <taxon>Komarekiella delphini-convector</taxon>
    </lineage>
</organism>
<gene>
    <name evidence="1" type="ORF">FNW02_24455</name>
</gene>
<accession>A0AA40T0T9</accession>
<name>A0AA40T0T9_9NOST</name>
<dbReference type="RefSeq" id="WP_191760090.1">
    <property type="nucleotide sequence ID" value="NZ_VJXY01000032.1"/>
</dbReference>
<reference evidence="1" key="1">
    <citation type="submission" date="2019-07" db="EMBL/GenBank/DDBJ databases">
        <title>Toxilogical consequences of a new and cryptic species of cyanobacteria (Komarekiella delphini-convector) recovered from the epidermis of a bottlenose dolphin and 1500 ft. in the air.</title>
        <authorList>
            <person name="Brown A.O."/>
            <person name="Dvorak P."/>
            <person name="Villanueva C.D."/>
            <person name="Foss A.J."/>
            <person name="Garvey A.D."/>
            <person name="Gibson Q.A."/>
            <person name="Johansen J.R."/>
            <person name="Casamatta D.A."/>
        </authorList>
    </citation>
    <scope>NUCLEOTIDE SEQUENCE</scope>
    <source>
        <strain evidence="1">SJRDD-AB1</strain>
    </source>
</reference>
<keyword evidence="2" id="KW-1185">Reference proteome</keyword>
<sequence>MASIKIHNLRPAGSELFKDSESFLNELTESEISTVEGGLVSFSLTYSVTVTRTYSLTWTRTRTF</sequence>
<evidence type="ECO:0000313" key="1">
    <source>
        <dbReference type="EMBL" id="MBD6618891.1"/>
    </source>
</evidence>
<proteinExistence type="predicted"/>
<dbReference type="EMBL" id="VJXY01000032">
    <property type="protein sequence ID" value="MBD6618891.1"/>
    <property type="molecule type" value="Genomic_DNA"/>
</dbReference>